<keyword evidence="1" id="KW-1133">Transmembrane helix</keyword>
<dbReference type="AlphaFoldDB" id="A0A174R519"/>
<keyword evidence="1" id="KW-0472">Membrane</keyword>
<organism evidence="2 3">
    <name type="scientific">Bacteroides thetaiotaomicron</name>
    <dbReference type="NCBI Taxonomy" id="818"/>
    <lineage>
        <taxon>Bacteria</taxon>
        <taxon>Pseudomonadati</taxon>
        <taxon>Bacteroidota</taxon>
        <taxon>Bacteroidia</taxon>
        <taxon>Bacteroidales</taxon>
        <taxon>Bacteroidaceae</taxon>
        <taxon>Bacteroides</taxon>
    </lineage>
</organism>
<dbReference type="EMBL" id="CZBI01000002">
    <property type="protein sequence ID" value="CUP80514.1"/>
    <property type="molecule type" value="Genomic_DNA"/>
</dbReference>
<gene>
    <name evidence="2" type="ORF">ERS852557_01738</name>
</gene>
<keyword evidence="2" id="KW-0449">Lipoprotein</keyword>
<feature type="transmembrane region" description="Helical" evidence="1">
    <location>
        <begin position="53"/>
        <end position="74"/>
    </location>
</feature>
<sequence>MKIGTDKWKHFGINYAICALLGDYGVPFALGASLGKEYGDEMSPCNKWDWKDILADIAGIVAGYLTHVCIVRIIM</sequence>
<accession>A0A174R519</accession>
<feature type="transmembrane region" description="Helical" evidence="1">
    <location>
        <begin position="12"/>
        <end position="33"/>
    </location>
</feature>
<evidence type="ECO:0000313" key="3">
    <source>
        <dbReference type="Proteomes" id="UP000095541"/>
    </source>
</evidence>
<evidence type="ECO:0000256" key="1">
    <source>
        <dbReference type="SAM" id="Phobius"/>
    </source>
</evidence>
<proteinExistence type="predicted"/>
<name>A0A174R519_BACT4</name>
<keyword evidence="1" id="KW-0812">Transmembrane</keyword>
<reference evidence="2 3" key="1">
    <citation type="submission" date="2015-09" db="EMBL/GenBank/DDBJ databases">
        <authorList>
            <consortium name="Pathogen Informatics"/>
        </authorList>
    </citation>
    <scope>NUCLEOTIDE SEQUENCE [LARGE SCALE GENOMIC DNA]</scope>
    <source>
        <strain evidence="2 3">2789STDY5834945</strain>
    </source>
</reference>
<dbReference type="Proteomes" id="UP000095541">
    <property type="component" value="Unassembled WGS sequence"/>
</dbReference>
<evidence type="ECO:0000313" key="2">
    <source>
        <dbReference type="EMBL" id="CUP80514.1"/>
    </source>
</evidence>
<dbReference type="RefSeq" id="WP_055218041.1">
    <property type="nucleotide sequence ID" value="NZ_CZBI01000002.1"/>
</dbReference>
<protein>
    <submittedName>
        <fullName evidence="2">Lipoprotein</fullName>
    </submittedName>
</protein>